<accession>A0A9P6G2M2</accession>
<dbReference type="GO" id="GO:0051276">
    <property type="term" value="P:chromosome organization"/>
    <property type="evidence" value="ECO:0007669"/>
    <property type="project" value="InterPro"/>
</dbReference>
<dbReference type="Gene3D" id="3.30.70.1620">
    <property type="match status" value="1"/>
</dbReference>
<dbReference type="Proteomes" id="UP000780801">
    <property type="component" value="Unassembled WGS sequence"/>
</dbReference>
<dbReference type="InterPro" id="IPR003395">
    <property type="entry name" value="RecF/RecN/SMC_N"/>
</dbReference>
<feature type="region of interest" description="Disordered" evidence="11">
    <location>
        <begin position="689"/>
        <end position="711"/>
    </location>
</feature>
<comment type="subcellular location">
    <subcellularLocation>
        <location evidence="1">Nucleus</location>
    </subcellularLocation>
    <subcellularLocation>
        <location evidence="2">Preautophagosomal structure membrane</location>
        <topology evidence="2">Peripheral membrane protein</topology>
    </subcellularLocation>
</comment>
<protein>
    <submittedName>
        <fullName evidence="13">Structural maintenance of chromosomes protein 3</fullName>
    </submittedName>
</protein>
<evidence type="ECO:0000256" key="6">
    <source>
        <dbReference type="ARBA" id="ARBA00023006"/>
    </source>
</evidence>
<keyword evidence="5" id="KW-0498">Mitosis</keyword>
<evidence type="ECO:0000256" key="10">
    <source>
        <dbReference type="SAM" id="Coils"/>
    </source>
</evidence>
<dbReference type="EMBL" id="JAABOA010000053">
    <property type="protein sequence ID" value="KAF9586260.1"/>
    <property type="molecule type" value="Genomic_DNA"/>
</dbReference>
<feature type="domain" description="SMC hinge" evidence="12">
    <location>
        <begin position="970"/>
        <end position="1082"/>
    </location>
</feature>
<evidence type="ECO:0000256" key="5">
    <source>
        <dbReference type="ARBA" id="ARBA00022776"/>
    </source>
</evidence>
<evidence type="ECO:0000256" key="8">
    <source>
        <dbReference type="ARBA" id="ARBA00023242"/>
    </source>
</evidence>
<dbReference type="OrthoDB" id="5575062at2759"/>
<dbReference type="Pfam" id="PF04108">
    <property type="entry name" value="ATG17_like"/>
    <property type="match status" value="1"/>
</dbReference>
<dbReference type="InterPro" id="IPR027417">
    <property type="entry name" value="P-loop_NTPase"/>
</dbReference>
<evidence type="ECO:0000259" key="12">
    <source>
        <dbReference type="SMART" id="SM00968"/>
    </source>
</evidence>
<evidence type="ECO:0000313" key="13">
    <source>
        <dbReference type="EMBL" id="KAF9586260.1"/>
    </source>
</evidence>
<dbReference type="GO" id="GO:0005524">
    <property type="term" value="F:ATP binding"/>
    <property type="evidence" value="ECO:0007669"/>
    <property type="project" value="InterPro"/>
</dbReference>
<dbReference type="InterPro" id="IPR041741">
    <property type="entry name" value="SMC3_ABC_euk"/>
</dbReference>
<evidence type="ECO:0000256" key="3">
    <source>
        <dbReference type="ARBA" id="ARBA00005917"/>
    </source>
</evidence>
<proteinExistence type="inferred from homology"/>
<comment type="similarity">
    <text evidence="3">Belongs to the SMC family. SMC3 subfamily.</text>
</comment>
<dbReference type="SUPFAM" id="SSF52540">
    <property type="entry name" value="P-loop containing nucleoside triphosphate hydrolases"/>
    <property type="match status" value="1"/>
</dbReference>
<dbReference type="PANTHER" id="PTHR43977">
    <property type="entry name" value="STRUCTURAL MAINTENANCE OF CHROMOSOMES PROTEIN 3"/>
    <property type="match status" value="1"/>
</dbReference>
<dbReference type="InterPro" id="IPR010935">
    <property type="entry name" value="SMC_hinge"/>
</dbReference>
<sequence length="1643" mass="188481">MDESARSLLLELMSKSKQGLSDAEQLCTQAHDELHACQGHANEIEKIYSKLCFVSRQIKAQAMTVESLLRIAYFKLNGLMTITKELQRELKGVSSRLDQALKDLRSTKVDKEIQKNPSSNSTDNPKATVLFDFLDDVSLQQLQTESSERMQRIVGTTQRLQELVFFLTDQRSDFKSYLMNAITLDDSAISFAREKMHLQEQHTTTMAESLVSLANHYDQVVQVLRADVQPMSEELEVLDSDTIEAMVIVGELVESLALVKATSEEVSVREHQYATAYQEATDFFGRIENLEPDLVQLIGVFKDSEELAESIDAAGRLIGELDSLAIWYEEFHNSYEAMTVEIVRRHHAHQVRQKMVKDFFEQMEVSYTNEVNARTLFSEHHGKFLPVDLCPTFAEPPVEYEVLSHGNFQLPMPSRATLQLVESRLEDMRDIQFGGVGRHSSREKIPCIMFIKQIIIQGFKSYKNQTVIEPFSGKHNVIVGRNGSGKSNFFAAIRFVLSDAYTNMGREERQALLHEGSGAATMSAYVEIIFDNTDNRFPTGRDELILRRTIGLTKDEYSIDRKNATKSEVMNMLEMAGFSRSNPYYIVPQGRITSLTNAKDNERLQLLKEVAGTRVYEQRRQESVKIFSETEAKRKNIEELLSYIDERLAELEEEKEELKLYQQHDRRRRCLEYTIYSREQKDINEALEEMEEQHRQEVDGSNQQQRNLQDKEARISVVEEEISERKQHMELLLAEKRQLDYELESHIKLKAQLELSIQDHENNMEQTSERKQRQHEERSVIEEEILSKELELSQVIPEFQRREEEEQQLREELAQTELQRQALYSKQGRSGQFKTKAQRDAWIRNEMGDIQQSIDTQTSQVSSLDEDLSTLKTRLVDVSTEVQELRLQEVARKAESETLLEELIALKTERDTFTDRRKELWREDAKLDSTLNILKEEQRKSERSVGASMDKHTSAGLAAVARIAKENDLVGVYGPLYELFDVEDQYDVAVNVTAGASLFHVVVDSDTTATRVLEALNKEKAGRVTFMPLNRLSPMQSTYPEASDAIPMIRKLRYDPKFTKAMEHVFGRALICRTLEIAATYSRSFGLNGITLDGDRVDRKGALTGGFQDRRTSRLSSVKSLKTFNAKYQAAVDRCDVVKQEIASLDQKITSLLNQIQVTEARRKQLHDKRETMMIDARSLSKEEANLKEAADVKEKAHRNIQTDLRALQAQLASLGEELKSDMVQSLSRAEHNLLSELVAKSTTLKERLSDIAIERSKLETHKNVLEITLSSNLRPRLEEIRDKIENGAVSSESGLEKRRLNLNTALKAIESIKARVQGKYIDEDTEANNKLVTEREAALEKLQTELHEESRQMRRIQKDAERYVSRRNLLLRKKESCTKNIRELGVLPEEAFEKYRNVSSQKLLKQIHKVNEELKKYSHVNKKAFEQYSSFTKQRDSLIQRKEELDASEIAIRDLIQTLDQRKDEAIERTFKQVAKNFSEVFVKLVPAGRGRLIMQRQMDPTPDVEEEEEHENSVIDNYSGVAIQVSFNSKVDEGLRMQQLSGGQKSLVALTLIFAIQQCDPAPFYLFDEIDANLDAAHRTAVASMIHSLSAHAQFITTTFRPEMLTSADKFYGVSFQDKVSLVSAITKEEALEFVEQEQPH</sequence>
<dbReference type="GO" id="GO:0005694">
    <property type="term" value="C:chromosome"/>
    <property type="evidence" value="ECO:0007669"/>
    <property type="project" value="InterPro"/>
</dbReference>
<dbReference type="GO" id="GO:0034045">
    <property type="term" value="C:phagophore assembly site membrane"/>
    <property type="evidence" value="ECO:0007669"/>
    <property type="project" value="UniProtKB-SubCell"/>
</dbReference>
<evidence type="ECO:0000256" key="4">
    <source>
        <dbReference type="ARBA" id="ARBA00022618"/>
    </source>
</evidence>
<dbReference type="GO" id="GO:0007059">
    <property type="term" value="P:chromosome segregation"/>
    <property type="evidence" value="ECO:0007669"/>
    <property type="project" value="UniProtKB-ARBA"/>
</dbReference>
<name>A0A9P6G2M2_9FUNG</name>
<dbReference type="GO" id="GO:0006914">
    <property type="term" value="P:autophagy"/>
    <property type="evidence" value="ECO:0007669"/>
    <property type="project" value="UniProtKB-KW"/>
</dbReference>
<feature type="coiled-coil region" evidence="10">
    <location>
        <begin position="1135"/>
        <end position="1218"/>
    </location>
</feature>
<feature type="coiled-coil region" evidence="10">
    <location>
        <begin position="1333"/>
        <end position="1360"/>
    </location>
</feature>
<reference evidence="13" key="1">
    <citation type="journal article" date="2020" name="Fungal Divers.">
        <title>Resolving the Mortierellaceae phylogeny through synthesis of multi-gene phylogenetics and phylogenomics.</title>
        <authorList>
            <person name="Vandepol N."/>
            <person name="Liber J."/>
            <person name="Desiro A."/>
            <person name="Na H."/>
            <person name="Kennedy M."/>
            <person name="Barry K."/>
            <person name="Grigoriev I.V."/>
            <person name="Miller A.N."/>
            <person name="O'Donnell K."/>
            <person name="Stajich J.E."/>
            <person name="Bonito G."/>
        </authorList>
    </citation>
    <scope>NUCLEOTIDE SEQUENCE</scope>
    <source>
        <strain evidence="13">KOD1015</strain>
    </source>
</reference>
<evidence type="ECO:0000313" key="14">
    <source>
        <dbReference type="Proteomes" id="UP000780801"/>
    </source>
</evidence>
<dbReference type="GO" id="GO:0005634">
    <property type="term" value="C:nucleus"/>
    <property type="evidence" value="ECO:0007669"/>
    <property type="project" value="UniProtKB-SubCell"/>
</dbReference>
<dbReference type="InterPro" id="IPR036277">
    <property type="entry name" value="SMC_hinge_sf"/>
</dbReference>
<dbReference type="FunFam" id="3.40.50.300:FF:000370">
    <property type="entry name" value="Structural maintenance of chromosomes 3"/>
    <property type="match status" value="1"/>
</dbReference>
<dbReference type="GO" id="GO:0051301">
    <property type="term" value="P:cell division"/>
    <property type="evidence" value="ECO:0007669"/>
    <property type="project" value="UniProtKB-KW"/>
</dbReference>
<keyword evidence="4" id="KW-0132">Cell division</keyword>
<organism evidence="13 14">
    <name type="scientific">Lunasporangiospora selenospora</name>
    <dbReference type="NCBI Taxonomy" id="979761"/>
    <lineage>
        <taxon>Eukaryota</taxon>
        <taxon>Fungi</taxon>
        <taxon>Fungi incertae sedis</taxon>
        <taxon>Mucoromycota</taxon>
        <taxon>Mortierellomycotina</taxon>
        <taxon>Mortierellomycetes</taxon>
        <taxon>Mortierellales</taxon>
        <taxon>Mortierellaceae</taxon>
        <taxon>Lunasporangiospora</taxon>
    </lineage>
</organism>
<dbReference type="Gene3D" id="3.40.50.300">
    <property type="entry name" value="P-loop containing nucleotide triphosphate hydrolases"/>
    <property type="match status" value="2"/>
</dbReference>
<dbReference type="CDD" id="cd03272">
    <property type="entry name" value="ABC_SMC3_euk"/>
    <property type="match status" value="1"/>
</dbReference>
<keyword evidence="8" id="KW-0539">Nucleus</keyword>
<dbReference type="Gene3D" id="1.20.1060.20">
    <property type="match status" value="1"/>
</dbReference>
<evidence type="ECO:0000256" key="11">
    <source>
        <dbReference type="SAM" id="MobiDB-lite"/>
    </source>
</evidence>
<evidence type="ECO:0000256" key="2">
    <source>
        <dbReference type="ARBA" id="ARBA00004623"/>
    </source>
</evidence>
<evidence type="ECO:0000256" key="9">
    <source>
        <dbReference type="ARBA" id="ARBA00023306"/>
    </source>
</evidence>
<dbReference type="Pfam" id="PF06470">
    <property type="entry name" value="SMC_hinge"/>
    <property type="match status" value="1"/>
</dbReference>
<evidence type="ECO:0000256" key="1">
    <source>
        <dbReference type="ARBA" id="ARBA00004123"/>
    </source>
</evidence>
<evidence type="ECO:0000256" key="7">
    <source>
        <dbReference type="ARBA" id="ARBA00023054"/>
    </source>
</evidence>
<keyword evidence="14" id="KW-1185">Reference proteome</keyword>
<comment type="caution">
    <text evidence="13">The sequence shown here is derived from an EMBL/GenBank/DDBJ whole genome shotgun (WGS) entry which is preliminary data.</text>
</comment>
<keyword evidence="7 10" id="KW-0175">Coiled coil</keyword>
<dbReference type="SUPFAM" id="SSF75553">
    <property type="entry name" value="Smc hinge domain"/>
    <property type="match status" value="1"/>
</dbReference>
<dbReference type="GO" id="GO:0016887">
    <property type="term" value="F:ATP hydrolysis activity"/>
    <property type="evidence" value="ECO:0007669"/>
    <property type="project" value="InterPro"/>
</dbReference>
<keyword evidence="9" id="KW-0131">Cell cycle</keyword>
<dbReference type="InterPro" id="IPR045326">
    <property type="entry name" value="ATG17-like_dom"/>
</dbReference>
<gene>
    <name evidence="13" type="primary">SMC3</name>
    <name evidence="13" type="ORF">BGW38_007907</name>
</gene>
<dbReference type="SMART" id="SM00968">
    <property type="entry name" value="SMC_hinge"/>
    <property type="match status" value="1"/>
</dbReference>
<dbReference type="Pfam" id="PF02463">
    <property type="entry name" value="SMC_N"/>
    <property type="match status" value="1"/>
</dbReference>
<keyword evidence="6" id="KW-0072">Autophagy</keyword>
<dbReference type="FunFam" id="3.40.50.300:FF:000424">
    <property type="entry name" value="Structural maintenance of chromosomes 3"/>
    <property type="match status" value="1"/>
</dbReference>